<dbReference type="RefSeq" id="WP_189546685.1">
    <property type="nucleotide sequence ID" value="NZ_BMTF01000020.1"/>
</dbReference>
<dbReference type="Proteomes" id="UP000660675">
    <property type="component" value="Unassembled WGS sequence"/>
</dbReference>
<dbReference type="EMBL" id="BMTF01000020">
    <property type="protein sequence ID" value="GGV92097.1"/>
    <property type="molecule type" value="Genomic_DNA"/>
</dbReference>
<protein>
    <submittedName>
        <fullName evidence="3">Uncharacterized protein</fullName>
    </submittedName>
</protein>
<name>A0ABQ2W4G6_9ACTN</name>
<keyword evidence="2" id="KW-1133">Transmembrane helix</keyword>
<proteinExistence type="predicted"/>
<gene>
    <name evidence="3" type="ORF">GCM10015535_52360</name>
</gene>
<sequence length="248" mass="26712">MISEPEMVDEFGAVGAGEVVGDFGQRPAVGPRPRRPWRWAVGGAVLASALWAGALYVYPVGAPEPDLHGYRMDGDPCPTVRLKAIGAAIAPTENTPRIEPEHLNDPALDRAKCFISLRSPAAKKPIRSRWYTEYSVGVTVTLHKRTDPAAEFEAMRGTTDSGTDADAKVEKVPNLGDSAYLLTQDDGNAELRVREGGAVLSLSLASYAQFDSEDGEAPPDEGPDTSDLSPYQSAMISDMRDLMKSLKH</sequence>
<keyword evidence="2" id="KW-0472">Membrane</keyword>
<organism evidence="3 4">
    <name type="scientific">Streptomyces gelaticus</name>
    <dbReference type="NCBI Taxonomy" id="285446"/>
    <lineage>
        <taxon>Bacteria</taxon>
        <taxon>Bacillati</taxon>
        <taxon>Actinomycetota</taxon>
        <taxon>Actinomycetes</taxon>
        <taxon>Kitasatosporales</taxon>
        <taxon>Streptomycetaceae</taxon>
        <taxon>Streptomyces</taxon>
    </lineage>
</organism>
<feature type="compositionally biased region" description="Acidic residues" evidence="1">
    <location>
        <begin position="211"/>
        <end position="224"/>
    </location>
</feature>
<evidence type="ECO:0000313" key="3">
    <source>
        <dbReference type="EMBL" id="GGV92097.1"/>
    </source>
</evidence>
<feature type="region of interest" description="Disordered" evidence="1">
    <location>
        <begin position="210"/>
        <end position="233"/>
    </location>
</feature>
<feature type="transmembrane region" description="Helical" evidence="2">
    <location>
        <begin position="39"/>
        <end position="58"/>
    </location>
</feature>
<evidence type="ECO:0000313" key="4">
    <source>
        <dbReference type="Proteomes" id="UP000660675"/>
    </source>
</evidence>
<keyword evidence="4" id="KW-1185">Reference proteome</keyword>
<reference evidence="4" key="1">
    <citation type="journal article" date="2019" name="Int. J. Syst. Evol. Microbiol.">
        <title>The Global Catalogue of Microorganisms (GCM) 10K type strain sequencing project: providing services to taxonomists for standard genome sequencing and annotation.</title>
        <authorList>
            <consortium name="The Broad Institute Genomics Platform"/>
            <consortium name="The Broad Institute Genome Sequencing Center for Infectious Disease"/>
            <person name="Wu L."/>
            <person name="Ma J."/>
        </authorList>
    </citation>
    <scope>NUCLEOTIDE SEQUENCE [LARGE SCALE GENOMIC DNA]</scope>
    <source>
        <strain evidence="4">JCM 4376</strain>
    </source>
</reference>
<evidence type="ECO:0000256" key="1">
    <source>
        <dbReference type="SAM" id="MobiDB-lite"/>
    </source>
</evidence>
<evidence type="ECO:0000256" key="2">
    <source>
        <dbReference type="SAM" id="Phobius"/>
    </source>
</evidence>
<accession>A0ABQ2W4G6</accession>
<comment type="caution">
    <text evidence="3">The sequence shown here is derived from an EMBL/GenBank/DDBJ whole genome shotgun (WGS) entry which is preliminary data.</text>
</comment>
<keyword evidence="2" id="KW-0812">Transmembrane</keyword>